<dbReference type="AlphaFoldDB" id="A0A9N9BM91"/>
<dbReference type="Proteomes" id="UP000789706">
    <property type="component" value="Unassembled WGS sequence"/>
</dbReference>
<proteinExistence type="predicted"/>
<dbReference type="GO" id="GO:0017056">
    <property type="term" value="F:structural constituent of nuclear pore"/>
    <property type="evidence" value="ECO:0007669"/>
    <property type="project" value="InterPro"/>
</dbReference>
<evidence type="ECO:0000256" key="7">
    <source>
        <dbReference type="SAM" id="Coils"/>
    </source>
</evidence>
<gene>
    <name evidence="9" type="ORF">DEBURN_LOCUS8222</name>
</gene>
<dbReference type="GO" id="GO:0031080">
    <property type="term" value="C:nuclear pore outer ring"/>
    <property type="evidence" value="ECO:0007669"/>
    <property type="project" value="TreeGrafter"/>
</dbReference>
<dbReference type="PANTHER" id="PTHR13405">
    <property type="entry name" value="NUCLEAR PORE COMPLEX PROTEIN NUP133"/>
    <property type="match status" value="1"/>
</dbReference>
<keyword evidence="2" id="KW-0813">Transport</keyword>
<evidence type="ECO:0000313" key="10">
    <source>
        <dbReference type="Proteomes" id="UP000789706"/>
    </source>
</evidence>
<evidence type="ECO:0000256" key="2">
    <source>
        <dbReference type="ARBA" id="ARBA00022448"/>
    </source>
</evidence>
<name>A0A9N9BM91_9GLOM</name>
<dbReference type="InterPro" id="IPR007187">
    <property type="entry name" value="Nucleoporin_Nup133/Nup155_C"/>
</dbReference>
<evidence type="ECO:0000256" key="3">
    <source>
        <dbReference type="ARBA" id="ARBA00022816"/>
    </source>
</evidence>
<accession>A0A9N9BM91</accession>
<comment type="subcellular location">
    <subcellularLocation>
        <location evidence="1">Nucleus envelope</location>
    </subcellularLocation>
</comment>
<evidence type="ECO:0000256" key="5">
    <source>
        <dbReference type="ARBA" id="ARBA00023010"/>
    </source>
</evidence>
<keyword evidence="7" id="KW-0175">Coiled coil</keyword>
<evidence type="ECO:0000256" key="6">
    <source>
        <dbReference type="ARBA" id="ARBA00023242"/>
    </source>
</evidence>
<keyword evidence="10" id="KW-1185">Reference proteome</keyword>
<comment type="caution">
    <text evidence="9">The sequence shown here is derived from an EMBL/GenBank/DDBJ whole genome shotgun (WGS) entry which is preliminary data.</text>
</comment>
<dbReference type="GO" id="GO:0000972">
    <property type="term" value="P:transcription-dependent tethering of RNA polymerase II gene DNA at nuclear periphery"/>
    <property type="evidence" value="ECO:0007669"/>
    <property type="project" value="TreeGrafter"/>
</dbReference>
<evidence type="ECO:0000256" key="4">
    <source>
        <dbReference type="ARBA" id="ARBA00022927"/>
    </source>
</evidence>
<keyword evidence="3" id="KW-0509">mRNA transport</keyword>
<dbReference type="OrthoDB" id="103454at2759"/>
<evidence type="ECO:0000313" key="9">
    <source>
        <dbReference type="EMBL" id="CAG8573841.1"/>
    </source>
</evidence>
<keyword evidence="5" id="KW-0811">Translocation</keyword>
<dbReference type="EMBL" id="CAJVPK010001154">
    <property type="protein sequence ID" value="CAG8573841.1"/>
    <property type="molecule type" value="Genomic_DNA"/>
</dbReference>
<protein>
    <submittedName>
        <fullName evidence="9">11448_t:CDS:1</fullName>
    </submittedName>
</protein>
<evidence type="ECO:0000256" key="1">
    <source>
        <dbReference type="ARBA" id="ARBA00004259"/>
    </source>
</evidence>
<dbReference type="GO" id="GO:0006606">
    <property type="term" value="P:protein import into nucleus"/>
    <property type="evidence" value="ECO:0007669"/>
    <property type="project" value="TreeGrafter"/>
</dbReference>
<evidence type="ECO:0000259" key="8">
    <source>
        <dbReference type="Pfam" id="PF03177"/>
    </source>
</evidence>
<dbReference type="Gene3D" id="1.20.58.1380">
    <property type="match status" value="1"/>
</dbReference>
<keyword evidence="6" id="KW-0539">Nucleus</keyword>
<organism evidence="9 10">
    <name type="scientific">Diversispora eburnea</name>
    <dbReference type="NCBI Taxonomy" id="1213867"/>
    <lineage>
        <taxon>Eukaryota</taxon>
        <taxon>Fungi</taxon>
        <taxon>Fungi incertae sedis</taxon>
        <taxon>Mucoromycota</taxon>
        <taxon>Glomeromycotina</taxon>
        <taxon>Glomeromycetes</taxon>
        <taxon>Diversisporales</taxon>
        <taxon>Diversisporaceae</taxon>
        <taxon>Diversispora</taxon>
    </lineage>
</organism>
<feature type="non-terminal residue" evidence="9">
    <location>
        <position position="1"/>
    </location>
</feature>
<sequence>ANGMSDKAFDLSEAYEDYKSLVSLIMESNLDVDKYIEIYMLKYKEKFAYMLYEWYFEKERYADLLSQQHAIKHKEWLQKFLNERNLNGISWIHDINMRQYSDASIKTRHLAQKTFLSISKLTYLAELKDDSELKSDQVQETLDEIEKCGELVTAYKEIQDQFIKAATSSNQKFYDEYDQVNYIAKKVIKETQESRPSLAKLFIQCIPRILRGGKVSTEELVEVITLRDVKQKDDYPFVLLLVSDDKLLPDSRRRELLQTIWRRIYITDRWDWISDTNDMSDEEINERITNTAVFRTLFIVTRRYEKPLSQWFNPPASSFFASTVEQLQSRFPTFKEEQIKELIEDYKKENTALQHSIQELQLNTHVEHALRLLNLKSSLGDEDQLDPMEVEEDT</sequence>
<feature type="domain" description="Nucleoporin Nup133/Nup155-like C-terminal" evidence="8">
    <location>
        <begin position="28"/>
        <end position="366"/>
    </location>
</feature>
<dbReference type="Pfam" id="PF03177">
    <property type="entry name" value="Nucleoporin_C"/>
    <property type="match status" value="1"/>
</dbReference>
<dbReference type="GO" id="GO:0016973">
    <property type="term" value="P:poly(A)+ mRNA export from nucleus"/>
    <property type="evidence" value="ECO:0007669"/>
    <property type="project" value="TreeGrafter"/>
</dbReference>
<keyword evidence="4" id="KW-0653">Protein transport</keyword>
<dbReference type="PANTHER" id="PTHR13405:SF11">
    <property type="entry name" value="NUCLEAR PORE COMPLEX PROTEIN NUP133"/>
    <property type="match status" value="1"/>
</dbReference>
<dbReference type="InterPro" id="IPR037624">
    <property type="entry name" value="Nup133-like"/>
</dbReference>
<feature type="coiled-coil region" evidence="7">
    <location>
        <begin position="336"/>
        <end position="363"/>
    </location>
</feature>
<reference evidence="9" key="1">
    <citation type="submission" date="2021-06" db="EMBL/GenBank/DDBJ databases">
        <authorList>
            <person name="Kallberg Y."/>
            <person name="Tangrot J."/>
            <person name="Rosling A."/>
        </authorList>
    </citation>
    <scope>NUCLEOTIDE SEQUENCE</scope>
    <source>
        <strain evidence="9">AZ414A</strain>
    </source>
</reference>